<evidence type="ECO:0000313" key="2">
    <source>
        <dbReference type="Proteomes" id="UP000021369"/>
    </source>
</evidence>
<accession>A0A011VTJ9</accession>
<dbReference type="Proteomes" id="UP000021369">
    <property type="component" value="Unassembled WGS sequence"/>
</dbReference>
<dbReference type="EMBL" id="JEOB01000004">
    <property type="protein sequence ID" value="EXM38561.1"/>
    <property type="molecule type" value="Genomic_DNA"/>
</dbReference>
<keyword evidence="2" id="KW-1185">Reference proteome</keyword>
<dbReference type="RefSeq" id="WP_037289411.1">
    <property type="nucleotide sequence ID" value="NZ_JEOB01000004.1"/>
</dbReference>
<reference evidence="1 2" key="1">
    <citation type="submission" date="2013-06" db="EMBL/GenBank/DDBJ databases">
        <title>Rumen cellulosomics: divergent fiber-degrading strategies revealed by comparative genome-wide analysis of six Ruminococcal strains.</title>
        <authorList>
            <person name="Dassa B."/>
            <person name="Borovok I."/>
            <person name="Lamed R."/>
            <person name="Flint H."/>
            <person name="Yeoman C.J."/>
            <person name="White B."/>
            <person name="Bayer E.A."/>
        </authorList>
    </citation>
    <scope>NUCLEOTIDE SEQUENCE [LARGE SCALE GENOMIC DNA]</scope>
    <source>
        <strain evidence="1 2">SY3</strain>
    </source>
</reference>
<sequence length="84" mass="9722">MKKSNNMYRISEFKQGDVFIENGRISVLVSYDESMGFGFATTIENYIFVEIRQRGVYGYTNAGYFKKSPNEMVVYLCSITEESE</sequence>
<organism evidence="1 2">
    <name type="scientific">Ruminococcus albus SY3</name>
    <dbReference type="NCBI Taxonomy" id="1341156"/>
    <lineage>
        <taxon>Bacteria</taxon>
        <taxon>Bacillati</taxon>
        <taxon>Bacillota</taxon>
        <taxon>Clostridia</taxon>
        <taxon>Eubacteriales</taxon>
        <taxon>Oscillospiraceae</taxon>
        <taxon>Ruminococcus</taxon>
    </lineage>
</organism>
<proteinExistence type="predicted"/>
<name>A0A011VTJ9_RUMAL</name>
<dbReference type="AlphaFoldDB" id="A0A011VTJ9"/>
<gene>
    <name evidence="1" type="ORF">RASY3_14725</name>
</gene>
<comment type="caution">
    <text evidence="1">The sequence shown here is derived from an EMBL/GenBank/DDBJ whole genome shotgun (WGS) entry which is preliminary data.</text>
</comment>
<protein>
    <submittedName>
        <fullName evidence="1">Uncharacterized protein</fullName>
    </submittedName>
</protein>
<evidence type="ECO:0000313" key="1">
    <source>
        <dbReference type="EMBL" id="EXM38561.1"/>
    </source>
</evidence>